<dbReference type="STRING" id="27349.A0A0L6UUT2"/>
<organism evidence="2 3">
    <name type="scientific">Puccinia sorghi</name>
    <dbReference type="NCBI Taxonomy" id="27349"/>
    <lineage>
        <taxon>Eukaryota</taxon>
        <taxon>Fungi</taxon>
        <taxon>Dikarya</taxon>
        <taxon>Basidiomycota</taxon>
        <taxon>Pucciniomycotina</taxon>
        <taxon>Pucciniomycetes</taxon>
        <taxon>Pucciniales</taxon>
        <taxon>Pucciniaceae</taxon>
        <taxon>Puccinia</taxon>
    </lineage>
</organism>
<evidence type="ECO:0000313" key="2">
    <source>
        <dbReference type="EMBL" id="KNZ52291.1"/>
    </source>
</evidence>
<evidence type="ECO:0000313" key="3">
    <source>
        <dbReference type="Proteomes" id="UP000037035"/>
    </source>
</evidence>
<keyword evidence="1" id="KW-0732">Signal</keyword>
<reference evidence="2 3" key="1">
    <citation type="submission" date="2015-08" db="EMBL/GenBank/DDBJ databases">
        <title>Next Generation Sequencing and Analysis of the Genome of Puccinia sorghi L Schw, the Causal Agent of Maize Common Rust.</title>
        <authorList>
            <person name="Rochi L."/>
            <person name="Burguener G."/>
            <person name="Darino M."/>
            <person name="Turjanski A."/>
            <person name="Kreff E."/>
            <person name="Dieguez M.J."/>
            <person name="Sacco F."/>
        </authorList>
    </citation>
    <scope>NUCLEOTIDE SEQUENCE [LARGE SCALE GENOMIC DNA]</scope>
    <source>
        <strain evidence="2 3">RO10H11247</strain>
    </source>
</reference>
<dbReference type="EMBL" id="LAVV01008643">
    <property type="protein sequence ID" value="KNZ52291.1"/>
    <property type="molecule type" value="Genomic_DNA"/>
</dbReference>
<dbReference type="Proteomes" id="UP000037035">
    <property type="component" value="Unassembled WGS sequence"/>
</dbReference>
<comment type="caution">
    <text evidence="2">The sequence shown here is derived from an EMBL/GenBank/DDBJ whole genome shotgun (WGS) entry which is preliminary data.</text>
</comment>
<feature type="chain" id="PRO_5005568106" evidence="1">
    <location>
        <begin position="19"/>
        <end position="218"/>
    </location>
</feature>
<dbReference type="VEuPathDB" id="FungiDB:VP01_3627g2"/>
<feature type="signal peptide" evidence="1">
    <location>
        <begin position="1"/>
        <end position="18"/>
    </location>
</feature>
<name>A0A0L6UUT2_9BASI</name>
<accession>A0A0L6UUT2</accession>
<proteinExistence type="predicted"/>
<keyword evidence="3" id="KW-1185">Reference proteome</keyword>
<sequence length="218" mass="24844">MSLLFFVFYLVLFTACASMRIPSQNPWFNGDSLLKCSSLRNLRRRQPSTFPLLLSLRPGAGTLPVAADKCKEYQSSDLEKERKRCFILAKDAVNLVATGLLDLFFPLILDLSPSLLTPSSYTEYAGRCPFDELLITLIYFINLTDVEPTALPKASEIIVHLFKTWAKDLTLHCHLPRLNLVRLCRMISNSQRLKMCLATTTKSQTQMRMRMQMKITST</sequence>
<gene>
    <name evidence="2" type="ORF">VP01_3627g2</name>
</gene>
<evidence type="ECO:0000256" key="1">
    <source>
        <dbReference type="SAM" id="SignalP"/>
    </source>
</evidence>
<protein>
    <submittedName>
        <fullName evidence="2">Uncharacterized protein</fullName>
    </submittedName>
</protein>
<dbReference type="AlphaFoldDB" id="A0A0L6UUT2"/>